<dbReference type="InterPro" id="IPR050275">
    <property type="entry name" value="PGM_Phosphatase"/>
</dbReference>
<dbReference type="CDD" id="cd07067">
    <property type="entry name" value="HP_PGM_like"/>
    <property type="match status" value="1"/>
</dbReference>
<comment type="caution">
    <text evidence="3">The sequence shown here is derived from an EMBL/GenBank/DDBJ whole genome shotgun (WGS) entry which is preliminary data.</text>
</comment>
<dbReference type="PIRSF" id="PIRSF000709">
    <property type="entry name" value="6PFK_2-Ptase"/>
    <property type="match status" value="1"/>
</dbReference>
<proteinExistence type="predicted"/>
<dbReference type="EMBL" id="JAZHOF010000003">
    <property type="protein sequence ID" value="MEJ8571670.1"/>
    <property type="molecule type" value="Genomic_DNA"/>
</dbReference>
<protein>
    <submittedName>
        <fullName evidence="3">Histidine phosphatase family protein</fullName>
    </submittedName>
</protein>
<dbReference type="InterPro" id="IPR013078">
    <property type="entry name" value="His_Pase_superF_clade-1"/>
</dbReference>
<dbReference type="InterPro" id="IPR001345">
    <property type="entry name" value="PG/BPGM_mutase_AS"/>
</dbReference>
<evidence type="ECO:0000313" key="3">
    <source>
        <dbReference type="EMBL" id="MEJ8571670.1"/>
    </source>
</evidence>
<evidence type="ECO:0000313" key="4">
    <source>
        <dbReference type="Proteomes" id="UP001378188"/>
    </source>
</evidence>
<dbReference type="GO" id="GO:0016791">
    <property type="term" value="F:phosphatase activity"/>
    <property type="evidence" value="ECO:0007669"/>
    <property type="project" value="TreeGrafter"/>
</dbReference>
<dbReference type="SUPFAM" id="SSF53254">
    <property type="entry name" value="Phosphoglycerate mutase-like"/>
    <property type="match status" value="1"/>
</dbReference>
<evidence type="ECO:0000256" key="2">
    <source>
        <dbReference type="PIRSR" id="PIRSR613078-2"/>
    </source>
</evidence>
<dbReference type="RefSeq" id="WP_340329366.1">
    <property type="nucleotide sequence ID" value="NZ_JAZHOF010000003.1"/>
</dbReference>
<sequence length="200" mass="22720">MSSLKPTLYLIRHGETDWNVEGRLQGQKDIHLNARGRKQAARNGVELGKHFHANGLTPAGFDWVASPLIRARDTMEILRGEIGLVREDYRTDPVLREISFGSWEGETLPEVKVRDPDGHAARKADKWRFVPPAGESYEILSARIRPWLFGLERDTVCVAHGGITRVVRGMLEGVPIPEVPILDIPQDRIYLWRDGRAEWI</sequence>
<gene>
    <name evidence="3" type="ORF">V3328_09320</name>
</gene>
<dbReference type="AlphaFoldDB" id="A0AAW9RTR7"/>
<dbReference type="PROSITE" id="PS00175">
    <property type="entry name" value="PG_MUTASE"/>
    <property type="match status" value="1"/>
</dbReference>
<feature type="active site" description="Proton donor/acceptor" evidence="1">
    <location>
        <position position="97"/>
    </location>
</feature>
<reference evidence="3 4" key="1">
    <citation type="submission" date="2024-02" db="EMBL/GenBank/DDBJ databases">
        <title>Genome analysis and characterization of Microbaculum marinisediminis sp. nov., isolated from marine sediment.</title>
        <authorList>
            <person name="Du Z.-J."/>
            <person name="Ye Y.-Q."/>
            <person name="Zhang Z.-R."/>
            <person name="Yuan S.-M."/>
            <person name="Zhang X.-Y."/>
        </authorList>
    </citation>
    <scope>NUCLEOTIDE SEQUENCE [LARGE SCALE GENOMIC DNA]</scope>
    <source>
        <strain evidence="3 4">SDUM1044001</strain>
    </source>
</reference>
<dbReference type="GO" id="GO:0005737">
    <property type="term" value="C:cytoplasm"/>
    <property type="evidence" value="ECO:0007669"/>
    <property type="project" value="TreeGrafter"/>
</dbReference>
<feature type="active site" description="Tele-phosphohistidine intermediate" evidence="1">
    <location>
        <position position="13"/>
    </location>
</feature>
<evidence type="ECO:0000256" key="1">
    <source>
        <dbReference type="PIRSR" id="PIRSR613078-1"/>
    </source>
</evidence>
<dbReference type="InterPro" id="IPR029033">
    <property type="entry name" value="His_PPase_superfam"/>
</dbReference>
<name>A0AAW9RTR7_9HYPH</name>
<feature type="binding site" evidence="2">
    <location>
        <begin position="12"/>
        <end position="19"/>
    </location>
    <ligand>
        <name>substrate</name>
    </ligand>
</feature>
<dbReference type="Proteomes" id="UP001378188">
    <property type="component" value="Unassembled WGS sequence"/>
</dbReference>
<dbReference type="SMART" id="SM00855">
    <property type="entry name" value="PGAM"/>
    <property type="match status" value="1"/>
</dbReference>
<dbReference type="PANTHER" id="PTHR48100:SF59">
    <property type="entry name" value="ADENOSYLCOBALAMIN_ALPHA-RIBAZOLE PHOSPHATASE"/>
    <property type="match status" value="1"/>
</dbReference>
<accession>A0AAW9RTR7</accession>
<organism evidence="3 4">
    <name type="scientific">Microbaculum marinum</name>
    <dbReference type="NCBI Taxonomy" id="1764581"/>
    <lineage>
        <taxon>Bacteria</taxon>
        <taxon>Pseudomonadati</taxon>
        <taxon>Pseudomonadota</taxon>
        <taxon>Alphaproteobacteria</taxon>
        <taxon>Hyphomicrobiales</taxon>
        <taxon>Tepidamorphaceae</taxon>
        <taxon>Microbaculum</taxon>
    </lineage>
</organism>
<dbReference type="Pfam" id="PF00300">
    <property type="entry name" value="His_Phos_1"/>
    <property type="match status" value="1"/>
</dbReference>
<dbReference type="Gene3D" id="3.40.50.1240">
    <property type="entry name" value="Phosphoglycerate mutase-like"/>
    <property type="match status" value="1"/>
</dbReference>
<feature type="binding site" evidence="2">
    <location>
        <position position="70"/>
    </location>
    <ligand>
        <name>substrate</name>
    </ligand>
</feature>
<dbReference type="PANTHER" id="PTHR48100">
    <property type="entry name" value="BROAD-SPECIFICITY PHOSPHATASE YOR283W-RELATED"/>
    <property type="match status" value="1"/>
</dbReference>
<keyword evidence="4" id="KW-1185">Reference proteome</keyword>